<keyword evidence="4 7" id="KW-1133">Transmembrane helix</keyword>
<evidence type="ECO:0000256" key="4">
    <source>
        <dbReference type="ARBA" id="ARBA00022989"/>
    </source>
</evidence>
<evidence type="ECO:0000313" key="9">
    <source>
        <dbReference type="EMBL" id="QGA64183.1"/>
    </source>
</evidence>
<organism evidence="9 10">
    <name type="scientific">Vibrio algicola</name>
    <dbReference type="NCBI Taxonomy" id="2662262"/>
    <lineage>
        <taxon>Bacteria</taxon>
        <taxon>Pseudomonadati</taxon>
        <taxon>Pseudomonadota</taxon>
        <taxon>Gammaproteobacteria</taxon>
        <taxon>Vibrionales</taxon>
        <taxon>Vibrionaceae</taxon>
        <taxon>Vibrio</taxon>
    </lineage>
</organism>
<keyword evidence="2" id="KW-1003">Cell membrane</keyword>
<dbReference type="Gene3D" id="1.10.287.210">
    <property type="match status" value="1"/>
</dbReference>
<evidence type="ECO:0000256" key="1">
    <source>
        <dbReference type="ARBA" id="ARBA00004651"/>
    </source>
</evidence>
<dbReference type="Pfam" id="PF02706">
    <property type="entry name" value="Wzz"/>
    <property type="match status" value="1"/>
</dbReference>
<dbReference type="Gene3D" id="3.30.1890.10">
    <property type="entry name" value="FepE-like"/>
    <property type="match status" value="1"/>
</dbReference>
<dbReference type="RefSeq" id="WP_153445940.1">
    <property type="nucleotide sequence ID" value="NZ_CP045699.1"/>
</dbReference>
<feature type="region of interest" description="Disordered" evidence="6">
    <location>
        <begin position="1"/>
        <end position="28"/>
    </location>
</feature>
<dbReference type="AlphaFoldDB" id="A0A5Q0TAQ7"/>
<comment type="subcellular location">
    <subcellularLocation>
        <location evidence="1">Cell membrane</location>
        <topology evidence="1">Multi-pass membrane protein</topology>
    </subcellularLocation>
</comment>
<dbReference type="SUPFAM" id="SSF160355">
    <property type="entry name" value="Bacterial polysaccharide co-polymerase-like"/>
    <property type="match status" value="1"/>
</dbReference>
<dbReference type="GO" id="GO:0004713">
    <property type="term" value="F:protein tyrosine kinase activity"/>
    <property type="evidence" value="ECO:0007669"/>
    <property type="project" value="TreeGrafter"/>
</dbReference>
<feature type="transmembrane region" description="Helical" evidence="7">
    <location>
        <begin position="361"/>
        <end position="385"/>
    </location>
</feature>
<feature type="domain" description="Polysaccharide chain length determinant N-terminal" evidence="8">
    <location>
        <begin position="36"/>
        <end position="117"/>
    </location>
</feature>
<feature type="compositionally biased region" description="Polar residues" evidence="6">
    <location>
        <begin position="1"/>
        <end position="21"/>
    </location>
</feature>
<dbReference type="Proteomes" id="UP000348942">
    <property type="component" value="Chromosome 1"/>
</dbReference>
<protein>
    <submittedName>
        <fullName evidence="9">LPS chain length-determining protein</fullName>
    </submittedName>
</protein>
<dbReference type="PANTHER" id="PTHR32309">
    <property type="entry name" value="TYROSINE-PROTEIN KINASE"/>
    <property type="match status" value="1"/>
</dbReference>
<proteinExistence type="predicted"/>
<feature type="transmembrane region" description="Helical" evidence="7">
    <location>
        <begin position="52"/>
        <end position="71"/>
    </location>
</feature>
<evidence type="ECO:0000256" key="7">
    <source>
        <dbReference type="SAM" id="Phobius"/>
    </source>
</evidence>
<evidence type="ECO:0000259" key="8">
    <source>
        <dbReference type="Pfam" id="PF02706"/>
    </source>
</evidence>
<keyword evidence="5 7" id="KW-0472">Membrane</keyword>
<keyword evidence="3 7" id="KW-0812">Transmembrane</keyword>
<sequence length="388" mass="43637">MSISGVHVTQAQSPQPHSSEQAPLPPHYYYQQPQDDEIDLRELFAALWQGKWTIIACTALCTILAIAYALLAQEKWTSTAVIAKPQPSKLSEYQTQVSEYQPIFDVYQQDGTVLVSHKLDDFSQPQTLFDIFMQEFDARSNKKRYLEHSRLFKMALADLKTDKGSELTSDDTAKLYSEWYKKLSSKLVDSKQTKGPYILTAESITAEDSFEFLKGYVDSINKRSQKIALDNLRSAVSAKKNELLQQRNILTDQAENRLQVEKETTQYALDIAKSAGVKTPVQNLGANEVFAIYLGANALAAKITALNQLKNLSIIEPRLQQTAAKLSLLTHLNIDNNVKFEVKQYLEEPEKPINRTAPKRSLIAVLGLLLGGMIGIGVVFIRFSFKKN</sequence>
<evidence type="ECO:0000256" key="2">
    <source>
        <dbReference type="ARBA" id="ARBA00022475"/>
    </source>
</evidence>
<dbReference type="EMBL" id="CP045699">
    <property type="protein sequence ID" value="QGA64183.1"/>
    <property type="molecule type" value="Genomic_DNA"/>
</dbReference>
<evidence type="ECO:0000256" key="5">
    <source>
        <dbReference type="ARBA" id="ARBA00023136"/>
    </source>
</evidence>
<evidence type="ECO:0000256" key="3">
    <source>
        <dbReference type="ARBA" id="ARBA00022692"/>
    </source>
</evidence>
<dbReference type="InterPro" id="IPR003856">
    <property type="entry name" value="LPS_length_determ_N"/>
</dbReference>
<accession>A0A5Q0TAQ7</accession>
<dbReference type="GO" id="GO:0005886">
    <property type="term" value="C:plasma membrane"/>
    <property type="evidence" value="ECO:0007669"/>
    <property type="project" value="UniProtKB-SubCell"/>
</dbReference>
<reference evidence="9 10" key="1">
    <citation type="submission" date="2019-10" db="EMBL/GenBank/DDBJ databases">
        <title>Vibrio sp. nov., isolated from Coralline algae surface.</title>
        <authorList>
            <person name="Geng Y."/>
            <person name="Zhang X."/>
        </authorList>
    </citation>
    <scope>NUCLEOTIDE SEQUENCE [LARGE SCALE GENOMIC DNA]</scope>
    <source>
        <strain evidence="9 10">SM1977</strain>
    </source>
</reference>
<evidence type="ECO:0000313" key="10">
    <source>
        <dbReference type="Proteomes" id="UP000348942"/>
    </source>
</evidence>
<keyword evidence="10" id="KW-1185">Reference proteome</keyword>
<dbReference type="PANTHER" id="PTHR32309:SF13">
    <property type="entry name" value="FERRIC ENTEROBACTIN TRANSPORT PROTEIN FEPE"/>
    <property type="match status" value="1"/>
</dbReference>
<dbReference type="InterPro" id="IPR050445">
    <property type="entry name" value="Bact_polysacc_biosynth/exp"/>
</dbReference>
<name>A0A5Q0TAQ7_9VIBR</name>
<evidence type="ECO:0000256" key="6">
    <source>
        <dbReference type="SAM" id="MobiDB-lite"/>
    </source>
</evidence>
<gene>
    <name evidence="9" type="ORF">GFB47_01310</name>
</gene>